<evidence type="ECO:0000313" key="2">
    <source>
        <dbReference type="EMBL" id="CUQ86614.1"/>
    </source>
</evidence>
<feature type="signal peptide" evidence="1">
    <location>
        <begin position="1"/>
        <end position="26"/>
    </location>
</feature>
<gene>
    <name evidence="2" type="primary">wapA_2</name>
    <name evidence="2" type="ORF">ERS852540_01329</name>
</gene>
<sequence length="697" mass="77327">MALSKRLISALIAFSMSATIATTAFAQTDNSITLNEEQNQLQTVEPSQEGKISIEYGNIPEQLDVEELKAQGFSARVKSEESDLSDIVLEKNDGTRALYIFDSPVKYMSDNGTVIDKSNKVIKIGGAFKSESNDIEVTLPLSLSSGITVDDEELNLSMRPIRNNNLARLLSVGKKSGEESVKYEDVFDEYTDIEYTYTYDGVKEDIILEKYNGTNKFDFELLTNGLELCEDKGVLLLKDNNGNVRAVIGEIVVFSADNKNNTMGKYQIIEKGKNNCYVISVTVDNEYLTSEKTKYPVTIDPYIKSNTGDGGIEDMQVFKGTDGKGDKEKSAGLSGVSRVGWSDWGACRTLLKFKQKNVLNNHGITLKGQIISASIEMRDLMCQGDEVPVYCTQFAGKSWNESGQYTWNALNAENTGKGGSMLPVSYANGKKKSDTNPSTDTMSHWFKWNVSNIVKNWVGNSSDIERGIEFYALPMLEGSSVYASYMKTFGSVQADAKYKPYFHIEYNNKTAILVSIKDTGHDHVSKLVALRDKLQGNQYNAEVYNGSYSGSYIKKLICNGNTDIVVTRSHGTTHENCSYITTNNKSSEALFPSDFKDGTDLSHIKIALIVGCTTVKNKVNLPNRMNELGAKYTIGFKEIIDCGDGNKFVELFFDNLLSGKPTRKSVDLAASAIKMDNPDTTIYKFLDYGDRNLVYKK</sequence>
<evidence type="ECO:0000256" key="1">
    <source>
        <dbReference type="SAM" id="SignalP"/>
    </source>
</evidence>
<keyword evidence="1" id="KW-0732">Signal</keyword>
<dbReference type="STRING" id="39492.ERS852540_01329"/>
<name>A0A174ZHD0_9FIRM</name>
<dbReference type="Proteomes" id="UP000095662">
    <property type="component" value="Unassembled WGS sequence"/>
</dbReference>
<dbReference type="AlphaFoldDB" id="A0A174ZHD0"/>
<evidence type="ECO:0000313" key="3">
    <source>
        <dbReference type="Proteomes" id="UP000095662"/>
    </source>
</evidence>
<reference evidence="2 3" key="1">
    <citation type="submission" date="2015-09" db="EMBL/GenBank/DDBJ databases">
        <authorList>
            <consortium name="Pathogen Informatics"/>
        </authorList>
    </citation>
    <scope>NUCLEOTIDE SEQUENCE [LARGE SCALE GENOMIC DNA]</scope>
    <source>
        <strain evidence="2 3">2789STDY5834928</strain>
    </source>
</reference>
<feature type="chain" id="PRO_5008038753" evidence="1">
    <location>
        <begin position="27"/>
        <end position="697"/>
    </location>
</feature>
<proteinExistence type="predicted"/>
<accession>A0A174ZHD0</accession>
<dbReference type="EMBL" id="CZBY01000009">
    <property type="protein sequence ID" value="CUQ86614.1"/>
    <property type="molecule type" value="Genomic_DNA"/>
</dbReference>
<protein>
    <submittedName>
        <fullName evidence="2">Cell wall-associated polypeptide CWBP200</fullName>
    </submittedName>
</protein>
<dbReference type="OrthoDB" id="513777at2"/>
<organism evidence="2 3">
    <name type="scientific">[Eubacterium] siraeum</name>
    <dbReference type="NCBI Taxonomy" id="39492"/>
    <lineage>
        <taxon>Bacteria</taxon>
        <taxon>Bacillati</taxon>
        <taxon>Bacillota</taxon>
        <taxon>Clostridia</taxon>
        <taxon>Eubacteriales</taxon>
        <taxon>Oscillospiraceae</taxon>
        <taxon>Oscillospiraceae incertae sedis</taxon>
    </lineage>
</organism>